<protein>
    <submittedName>
        <fullName evidence="2">Quinol monooxygenase YgiN</fullName>
    </submittedName>
</protein>
<dbReference type="PANTHER" id="PTHR33336:SF3">
    <property type="entry name" value="ABM DOMAIN-CONTAINING PROTEIN"/>
    <property type="match status" value="1"/>
</dbReference>
<sequence length="97" mass="11118">MSQAFTAIATLIAKPQQQAVLKRELSALVAPSREEAGCQYYQLHEDAAQPGTFYVLERWDDEAALEFHNNTAHFQNFIAQTREAIEHFELKRLQLIV</sequence>
<gene>
    <name evidence="2" type="ORF">SAMN05216178_5458</name>
</gene>
<feature type="domain" description="ABM" evidence="1">
    <location>
        <begin position="5"/>
        <end position="93"/>
    </location>
</feature>
<dbReference type="Pfam" id="PF03992">
    <property type="entry name" value="ABM"/>
    <property type="match status" value="1"/>
</dbReference>
<name>A0A1H4WJZ1_9PSED</name>
<dbReference type="Gene3D" id="3.30.70.100">
    <property type="match status" value="1"/>
</dbReference>
<dbReference type="AlphaFoldDB" id="A0A1H4WJZ1"/>
<dbReference type="GO" id="GO:0005829">
    <property type="term" value="C:cytosol"/>
    <property type="evidence" value="ECO:0007669"/>
    <property type="project" value="TreeGrafter"/>
</dbReference>
<dbReference type="Proteomes" id="UP000198982">
    <property type="component" value="Unassembled WGS sequence"/>
</dbReference>
<reference evidence="3" key="1">
    <citation type="submission" date="2016-10" db="EMBL/GenBank/DDBJ databases">
        <authorList>
            <person name="Varghese N."/>
            <person name="Submissions S."/>
        </authorList>
    </citation>
    <scope>NUCLEOTIDE SEQUENCE [LARGE SCALE GENOMIC DNA]</scope>
    <source>
        <strain evidence="3">DSM 9751</strain>
    </source>
</reference>
<dbReference type="InterPro" id="IPR050744">
    <property type="entry name" value="AI-2_Isomerase_LsrG"/>
</dbReference>
<evidence type="ECO:0000313" key="2">
    <source>
        <dbReference type="EMBL" id="SEC93633.1"/>
    </source>
</evidence>
<dbReference type="InterPro" id="IPR007138">
    <property type="entry name" value="ABM_dom"/>
</dbReference>
<dbReference type="InterPro" id="IPR011008">
    <property type="entry name" value="Dimeric_a/b-barrel"/>
</dbReference>
<accession>A0A1H4WJZ1</accession>
<keyword evidence="3" id="KW-1185">Reference proteome</keyword>
<keyword evidence="2" id="KW-0560">Oxidoreductase</keyword>
<dbReference type="EMBL" id="FNTJ01000002">
    <property type="protein sequence ID" value="SEC93633.1"/>
    <property type="molecule type" value="Genomic_DNA"/>
</dbReference>
<evidence type="ECO:0000313" key="3">
    <source>
        <dbReference type="Proteomes" id="UP000198982"/>
    </source>
</evidence>
<proteinExistence type="predicted"/>
<dbReference type="PROSITE" id="PS51725">
    <property type="entry name" value="ABM"/>
    <property type="match status" value="1"/>
</dbReference>
<evidence type="ECO:0000259" key="1">
    <source>
        <dbReference type="PROSITE" id="PS51725"/>
    </source>
</evidence>
<keyword evidence="2" id="KW-0503">Monooxygenase</keyword>
<organism evidence="2 3">
    <name type="scientific">Pseudomonas saponiphila</name>
    <dbReference type="NCBI Taxonomy" id="556534"/>
    <lineage>
        <taxon>Bacteria</taxon>
        <taxon>Pseudomonadati</taxon>
        <taxon>Pseudomonadota</taxon>
        <taxon>Gammaproteobacteria</taxon>
        <taxon>Pseudomonadales</taxon>
        <taxon>Pseudomonadaceae</taxon>
        <taxon>Pseudomonas</taxon>
    </lineage>
</organism>
<dbReference type="GO" id="GO:0004497">
    <property type="term" value="F:monooxygenase activity"/>
    <property type="evidence" value="ECO:0007669"/>
    <property type="project" value="UniProtKB-KW"/>
</dbReference>
<dbReference type="SUPFAM" id="SSF54909">
    <property type="entry name" value="Dimeric alpha+beta barrel"/>
    <property type="match status" value="1"/>
</dbReference>
<dbReference type="RefSeq" id="WP_092319314.1">
    <property type="nucleotide sequence ID" value="NZ_FNTJ01000002.1"/>
</dbReference>
<dbReference type="PANTHER" id="PTHR33336">
    <property type="entry name" value="QUINOL MONOOXYGENASE YGIN-RELATED"/>
    <property type="match status" value="1"/>
</dbReference>